<dbReference type="InterPro" id="IPR011004">
    <property type="entry name" value="Trimer_LpxA-like_sf"/>
</dbReference>
<dbReference type="InterPro" id="IPR001451">
    <property type="entry name" value="Hexapep"/>
</dbReference>
<evidence type="ECO:0000256" key="1">
    <source>
        <dbReference type="ARBA" id="ARBA00006739"/>
    </source>
</evidence>
<dbReference type="Gene3D" id="3.90.550.10">
    <property type="entry name" value="Spore Coat Polysaccharide Biosynthesis Protein SpsA, Chain A"/>
    <property type="match status" value="2"/>
</dbReference>
<dbReference type="PANTHER" id="PTHR43685">
    <property type="entry name" value="GLYCOSYLTRANSFERASE"/>
    <property type="match status" value="1"/>
</dbReference>
<reference evidence="4 5" key="1">
    <citation type="submission" date="2021-03" db="EMBL/GenBank/DDBJ databases">
        <title>Genomic Encyclopedia of Type Strains, Phase IV (KMG-IV): sequencing the most valuable type-strain genomes for metagenomic binning, comparative biology and taxonomic classification.</title>
        <authorList>
            <person name="Goeker M."/>
        </authorList>
    </citation>
    <scope>NUCLEOTIDE SEQUENCE [LARGE SCALE GENOMIC DNA]</scope>
    <source>
        <strain evidence="4 5">DSM 101953</strain>
    </source>
</reference>
<dbReference type="SUPFAM" id="SSF51161">
    <property type="entry name" value="Trimeric LpxA-like enzymes"/>
    <property type="match status" value="1"/>
</dbReference>
<accession>A0ABS4P447</accession>
<evidence type="ECO:0000313" key="5">
    <source>
        <dbReference type="Proteomes" id="UP000773462"/>
    </source>
</evidence>
<evidence type="ECO:0000259" key="3">
    <source>
        <dbReference type="Pfam" id="PF13712"/>
    </source>
</evidence>
<dbReference type="EMBL" id="JAGGLV010000043">
    <property type="protein sequence ID" value="MBP2116352.1"/>
    <property type="molecule type" value="Genomic_DNA"/>
</dbReference>
<dbReference type="Gene3D" id="2.160.10.10">
    <property type="entry name" value="Hexapeptide repeat proteins"/>
    <property type="match status" value="1"/>
</dbReference>
<protein>
    <submittedName>
        <fullName evidence="4">Glycosyltransferase involved in cell wall biosynthesis/acetyltransferase-like isoleucine patch superfamily enzyme</fullName>
    </submittedName>
</protein>
<dbReference type="Pfam" id="PF00132">
    <property type="entry name" value="Hexapep"/>
    <property type="match status" value="1"/>
</dbReference>
<dbReference type="InterPro" id="IPR029044">
    <property type="entry name" value="Nucleotide-diphossugar_trans"/>
</dbReference>
<sequence>MDERKVCFIMCVNDEELAEQSQQNLRQLIKPEGFNVDLQIVRNASGLAAGYDEAMRRSDAKYKVYLHQDVHILHPEFIADIVRLFSEHPSLGMLGVAGAKTLPSSGIWWDSTQKYGRVIDSHTGRLQPLEFIQPAGAYESVEALDGLLMVTQYDLPWRKDLFTGWHFYDASHSQEFINNGYEVGVPKQRLPWCLHDCGFVTTSNGYEEARQVYLDQYGYGKSHGQHRFHRLGSDCNIHPTCDLFGMEGVALGNGVKLQADCWIMLPYNNLASEPRIQIGSGSDIGRRSSLSAVNRIVIGTQVAISTNVHISDHNLAYENIHLPIMKQGVDSWSHIVTIGSGSWIGANTVISGQVSIGKGCVIHAGSVVVSGTVIPDYCVAGGVPARVIKQYDSNTRRWLTGDSSSVEEEALNSTDEAQTTEGGTKPLLLSICIPTYNREAELDHCLNSIYSQNARLEDFEVIVSNNASTDHTEDIVRRYQSRFSNLRYFCNEFNEGADSNFLKCARYARGEFIKLHGDDDYWLPGSLQEICHLIEHNKDCSLLFLDILRNTGQVDRAAGISNYVQHASIYITFISGIIMRRKEFEQIPTPELFINSNLIQVYMELSILRITPDYCVYRRKLLTSSDKITGGYSFAKTFIKSYFNVLSYFLDKGLSEAVMAAEKKHIAYTFLLWWYNYMLENNLKQLQPGDFEEVLREAYQNELYFDDLYTHIKSIQAKHQHI</sequence>
<dbReference type="CDD" id="cd00761">
    <property type="entry name" value="Glyco_tranf_GTA_type"/>
    <property type="match status" value="1"/>
</dbReference>
<dbReference type="CDD" id="cd04647">
    <property type="entry name" value="LbH_MAT_like"/>
    <property type="match status" value="1"/>
</dbReference>
<gene>
    <name evidence="4" type="ORF">J2Z70_006582</name>
</gene>
<name>A0ABS4P447_9BACL</name>
<dbReference type="InterPro" id="IPR050834">
    <property type="entry name" value="Glycosyltransf_2"/>
</dbReference>
<comment type="similarity">
    <text evidence="1">Belongs to the glycosyltransferase 2 family.</text>
</comment>
<keyword evidence="5" id="KW-1185">Reference proteome</keyword>
<evidence type="ECO:0000313" key="4">
    <source>
        <dbReference type="EMBL" id="MBP2116352.1"/>
    </source>
</evidence>
<dbReference type="Proteomes" id="UP000773462">
    <property type="component" value="Unassembled WGS sequence"/>
</dbReference>
<dbReference type="Pfam" id="PF13712">
    <property type="entry name" value="Glyco_tranf_2_5"/>
    <property type="match status" value="1"/>
</dbReference>
<feature type="domain" description="Streptomycin biosynthesis protein StrF" evidence="3">
    <location>
        <begin position="7"/>
        <end position="217"/>
    </location>
</feature>
<proteinExistence type="inferred from homology"/>
<dbReference type="InterPro" id="IPR001173">
    <property type="entry name" value="Glyco_trans_2-like"/>
</dbReference>
<dbReference type="Pfam" id="PF00535">
    <property type="entry name" value="Glycos_transf_2"/>
    <property type="match status" value="1"/>
</dbReference>
<dbReference type="InterPro" id="IPR059123">
    <property type="entry name" value="StrF_dom"/>
</dbReference>
<comment type="caution">
    <text evidence="4">The sequence shown here is derived from an EMBL/GenBank/DDBJ whole genome shotgun (WGS) entry which is preliminary data.</text>
</comment>
<organism evidence="4 5">
    <name type="scientific">Paenibacillus silagei</name>
    <dbReference type="NCBI Taxonomy" id="1670801"/>
    <lineage>
        <taxon>Bacteria</taxon>
        <taxon>Bacillati</taxon>
        <taxon>Bacillota</taxon>
        <taxon>Bacilli</taxon>
        <taxon>Bacillales</taxon>
        <taxon>Paenibacillaceae</taxon>
        <taxon>Paenibacillus</taxon>
    </lineage>
</organism>
<evidence type="ECO:0000259" key="2">
    <source>
        <dbReference type="Pfam" id="PF00535"/>
    </source>
</evidence>
<dbReference type="PANTHER" id="PTHR43685:SF11">
    <property type="entry name" value="GLYCOSYLTRANSFERASE TAGX-RELATED"/>
    <property type="match status" value="1"/>
</dbReference>
<feature type="domain" description="Glycosyltransferase 2-like" evidence="2">
    <location>
        <begin position="430"/>
        <end position="542"/>
    </location>
</feature>
<dbReference type="SUPFAM" id="SSF53448">
    <property type="entry name" value="Nucleotide-diphospho-sugar transferases"/>
    <property type="match status" value="2"/>
</dbReference>